<dbReference type="SMART" id="SM01006">
    <property type="entry name" value="AlcB"/>
    <property type="match status" value="1"/>
</dbReference>
<dbReference type="Gene3D" id="3.30.310.280">
    <property type="match status" value="1"/>
</dbReference>
<sequence>MTLFQPTPTTKPLYSRHAQGLGTFSLRPLHLPEDLALIHEWVTAPRAHFWGMQGHSLERVQAFYRELQESEHAQGYLGLFDGRPAFLVECYDPRHDPIGHHYDVAEGDRGMHFLVAPAETPLPGFSTQVITAILAFMFEDVGTQRVVVEPDVTNRQIHPLNRRVGFVYDREVELEEKTAHLAFCDRQSFAAAVSRQSPRLDPALSSDPARAAGHLRPELWARANRWLIRKAIAEFSHERLLEPEAVNADPTGDDEAADYRLSAPEGGIEYRFRARRRALDHWAIELDSLEKRVDGVPAELDAQQFILEFRVPLGIGEAMLPLYLEEVASTLFGGAYKLDGTRPDAEGLVDADFQTLEAAMTEGHPVFVANNGRMGFDAVDYHAYAPEAAAPITLVWLAVHREDAHYSAIEGLDYEALLRDELGEATLGDFHRRLEARGLDPADYLLMPAHPWQWFHKLAITFAGEVARHRIVCLGYGSDQYRAQQSIRTWFNTSQPSRRYVKTALSILNMGFMRGLSPSYMRATPAINDWIKRLVDGDPELRAQGFTVLREEAAIGVRRDAVEPAFDTYSAYKKMLACLWRESPVHYQQNGQRLMTMAALLHVDGDERALLPRLIARSGLATEDWLSRYLRAYFRPLLHCFFAYDLVFMPHGENLILQLEDGVPVRAIMKDIAEEIGIMNVEAELPEAIARIAVDVPEPLKVLSIFTDVFDCFLRFMSSILVEQGDITESRFWALVADCVIDYQRDHPEFADKFARHDLFAPEFTRSCLNRLQLNNHQQMIDLADPAKNLQFAGTLDNPIADYRPAAAAREEDREEDREENRERAREETEATPS</sequence>
<dbReference type="Pfam" id="PF13523">
    <property type="entry name" value="Acetyltransf_8"/>
    <property type="match status" value="1"/>
</dbReference>
<dbReference type="EMBL" id="BJUS01000028">
    <property type="protein sequence ID" value="GEK73750.1"/>
    <property type="molecule type" value="Genomic_DNA"/>
</dbReference>
<dbReference type="SUPFAM" id="SSF55729">
    <property type="entry name" value="Acyl-CoA N-acyltransferases (Nat)"/>
    <property type="match status" value="1"/>
</dbReference>
<dbReference type="PANTHER" id="PTHR34384:SF6">
    <property type="entry name" value="STAPHYLOFERRIN B SYNTHASE"/>
    <property type="match status" value="1"/>
</dbReference>
<dbReference type="InterPro" id="IPR037455">
    <property type="entry name" value="LucA/IucC-like"/>
</dbReference>
<evidence type="ECO:0000313" key="4">
    <source>
        <dbReference type="EMBL" id="GEK73750.1"/>
    </source>
</evidence>
<dbReference type="Gene3D" id="1.10.510.40">
    <property type="match status" value="1"/>
</dbReference>
<dbReference type="Pfam" id="PF04183">
    <property type="entry name" value="IucA_IucC"/>
    <property type="match status" value="1"/>
</dbReference>
<name>A0ABQ0U5V3_9GAMM</name>
<comment type="pathway">
    <text evidence="1">Siderophore biosynthesis.</text>
</comment>
<keyword evidence="5" id="KW-1185">Reference proteome</keyword>
<proteinExistence type="predicted"/>
<evidence type="ECO:0000313" key="5">
    <source>
        <dbReference type="Proteomes" id="UP000321121"/>
    </source>
</evidence>
<dbReference type="RefSeq" id="WP_146909412.1">
    <property type="nucleotide sequence ID" value="NZ_BJUS01000028.1"/>
</dbReference>
<dbReference type="InterPro" id="IPR007310">
    <property type="entry name" value="Aerobactin_biosyn_IucA/IucC_N"/>
</dbReference>
<evidence type="ECO:0000256" key="1">
    <source>
        <dbReference type="ARBA" id="ARBA00004924"/>
    </source>
</evidence>
<protein>
    <recommendedName>
        <fullName evidence="3">Acyltransferase MbtK/IucB-like conserved domain-containing protein</fullName>
    </recommendedName>
</protein>
<dbReference type="PANTHER" id="PTHR34384">
    <property type="entry name" value="L-2,3-DIAMINOPROPANOATE--CITRATE LIGASE"/>
    <property type="match status" value="1"/>
</dbReference>
<feature type="compositionally biased region" description="Basic and acidic residues" evidence="2">
    <location>
        <begin position="819"/>
        <end position="834"/>
    </location>
</feature>
<dbReference type="Gene3D" id="6.10.250.3370">
    <property type="match status" value="1"/>
</dbReference>
<dbReference type="InterPro" id="IPR016181">
    <property type="entry name" value="Acyl_CoA_acyltransferase"/>
</dbReference>
<organism evidence="4 5">
    <name type="scientific">Halomonas halophila</name>
    <dbReference type="NCBI Taxonomy" id="29573"/>
    <lineage>
        <taxon>Bacteria</taxon>
        <taxon>Pseudomonadati</taxon>
        <taxon>Pseudomonadota</taxon>
        <taxon>Gammaproteobacteria</taxon>
        <taxon>Oceanospirillales</taxon>
        <taxon>Halomonadaceae</taxon>
        <taxon>Halomonas</taxon>
    </lineage>
</organism>
<dbReference type="InterPro" id="IPR022770">
    <property type="entry name" value="IucA/IucC-like_C"/>
</dbReference>
<gene>
    <name evidence="4" type="ORF">HHA04nite_22940</name>
</gene>
<dbReference type="Proteomes" id="UP000321121">
    <property type="component" value="Unassembled WGS sequence"/>
</dbReference>
<evidence type="ECO:0000259" key="3">
    <source>
        <dbReference type="SMART" id="SM01006"/>
    </source>
</evidence>
<comment type="caution">
    <text evidence="4">The sequence shown here is derived from an EMBL/GenBank/DDBJ whole genome shotgun (WGS) entry which is preliminary data.</text>
</comment>
<reference evidence="4 5" key="1">
    <citation type="submission" date="2019-07" db="EMBL/GenBank/DDBJ databases">
        <title>Whole genome shotgun sequence of Halomonas halophila NBRC 102604.</title>
        <authorList>
            <person name="Hosoyama A."/>
            <person name="Uohara A."/>
            <person name="Ohji S."/>
            <person name="Ichikawa N."/>
        </authorList>
    </citation>
    <scope>NUCLEOTIDE SEQUENCE [LARGE SCALE GENOMIC DNA]</scope>
    <source>
        <strain evidence="4 5">NBRC 102604</strain>
    </source>
</reference>
<feature type="region of interest" description="Disordered" evidence="2">
    <location>
        <begin position="801"/>
        <end position="834"/>
    </location>
</feature>
<dbReference type="Pfam" id="PF06276">
    <property type="entry name" value="FhuF"/>
    <property type="match status" value="1"/>
</dbReference>
<dbReference type="Gene3D" id="3.40.630.30">
    <property type="match status" value="1"/>
</dbReference>
<dbReference type="InterPro" id="IPR019432">
    <property type="entry name" value="Acyltransferase_MbtK/IucB-like"/>
</dbReference>
<accession>A0ABQ0U5V3</accession>
<evidence type="ECO:0000256" key="2">
    <source>
        <dbReference type="SAM" id="MobiDB-lite"/>
    </source>
</evidence>
<feature type="domain" description="Acyltransferase MbtK/IucB-like conserved" evidence="3">
    <location>
        <begin position="27"/>
        <end position="74"/>
    </location>
</feature>